<dbReference type="EMBL" id="AP019416">
    <property type="protein sequence ID" value="BBI53279.1"/>
    <property type="molecule type" value="Genomic_DNA"/>
</dbReference>
<sequence length="84" mass="9126">MIPQGGSSHATQHRCPGEWITQALIDLAIGKFAHKISYDIPTQDLTIDLNTIPARPRSGLIISNIRSIAPLQPTAEETVNKPCP</sequence>
<proteinExistence type="predicted"/>
<gene>
    <name evidence="1" type="ORF">HORIV_57000</name>
</gene>
<dbReference type="InterPro" id="IPR036396">
    <property type="entry name" value="Cyt_P450_sf"/>
</dbReference>
<protein>
    <recommendedName>
        <fullName evidence="3">Cytochrome P450</fullName>
    </recommendedName>
</protein>
<accession>A0ABN5X1Z8</accession>
<dbReference type="Gene3D" id="1.10.630.10">
    <property type="entry name" value="Cytochrome P450"/>
    <property type="match status" value="1"/>
</dbReference>
<evidence type="ECO:0008006" key="3">
    <source>
        <dbReference type="Google" id="ProtNLM"/>
    </source>
</evidence>
<organism evidence="1 2">
    <name type="scientific">Vreelandella olivaria</name>
    <dbReference type="NCBI Taxonomy" id="390919"/>
    <lineage>
        <taxon>Bacteria</taxon>
        <taxon>Pseudomonadati</taxon>
        <taxon>Pseudomonadota</taxon>
        <taxon>Gammaproteobacteria</taxon>
        <taxon>Oceanospirillales</taxon>
        <taxon>Halomonadaceae</taxon>
        <taxon>Vreelandella</taxon>
    </lineage>
</organism>
<reference evidence="2" key="1">
    <citation type="journal article" date="2019" name="Microbiol. Resour. Announc.">
        <title>Complete Genome Sequence of Halomonas olivaria, a Moderately Halophilic Bacterium Isolated from Olive Processing Effluents, Obtained by Nanopore Sequencing.</title>
        <authorList>
            <person name="Nagata S."/>
            <person name="Ii K.M."/>
            <person name="Tsukimi T."/>
            <person name="Miura M.C."/>
            <person name="Galipon J."/>
            <person name="Arakawa K."/>
        </authorList>
    </citation>
    <scope>NUCLEOTIDE SEQUENCE [LARGE SCALE GENOMIC DNA]</scope>
    <source>
        <strain evidence="2">TYRC17</strain>
    </source>
</reference>
<name>A0ABN5X1Z8_9GAMM</name>
<evidence type="ECO:0000313" key="2">
    <source>
        <dbReference type="Proteomes" id="UP000289555"/>
    </source>
</evidence>
<evidence type="ECO:0000313" key="1">
    <source>
        <dbReference type="EMBL" id="BBI53279.1"/>
    </source>
</evidence>
<dbReference type="Proteomes" id="UP000289555">
    <property type="component" value="Chromosome"/>
</dbReference>
<keyword evidence="2" id="KW-1185">Reference proteome</keyword>